<feature type="compositionally biased region" description="Basic and acidic residues" evidence="1">
    <location>
        <begin position="111"/>
        <end position="132"/>
    </location>
</feature>
<accession>A0ABD2PPP9</accession>
<protein>
    <submittedName>
        <fullName evidence="2">Uncharacterized protein</fullName>
    </submittedName>
</protein>
<gene>
    <name evidence="2" type="ORF">Ciccas_011988</name>
</gene>
<proteinExistence type="predicted"/>
<evidence type="ECO:0000313" key="2">
    <source>
        <dbReference type="EMBL" id="KAL3309465.1"/>
    </source>
</evidence>
<reference evidence="2 3" key="1">
    <citation type="submission" date="2024-11" db="EMBL/GenBank/DDBJ databases">
        <title>Adaptive evolution of stress response genes in parasites aligns with host niche diversity.</title>
        <authorList>
            <person name="Hahn C."/>
            <person name="Resl P."/>
        </authorList>
    </citation>
    <scope>NUCLEOTIDE SEQUENCE [LARGE SCALE GENOMIC DNA]</scope>
    <source>
        <strain evidence="2">EGGRZ-B1_66</strain>
        <tissue evidence="2">Body</tissue>
    </source>
</reference>
<name>A0ABD2PPP9_9PLAT</name>
<sequence>FDPFNDLKSNSNIKEASPFSAFEPTGAFAFSTSKTTAAFSDPWAEADKSAFDMPPRPAQPPPSRPSKPPAQTRKESTKFSKKSSFSLHSSHSKKGNKLTGGGSSSSGTEDQEFKRALEESARIAKREEEARMKEEAELKLAIQLSQMNT</sequence>
<organism evidence="2 3">
    <name type="scientific">Cichlidogyrus casuarinus</name>
    <dbReference type="NCBI Taxonomy" id="1844966"/>
    <lineage>
        <taxon>Eukaryota</taxon>
        <taxon>Metazoa</taxon>
        <taxon>Spiralia</taxon>
        <taxon>Lophotrochozoa</taxon>
        <taxon>Platyhelminthes</taxon>
        <taxon>Monogenea</taxon>
        <taxon>Monopisthocotylea</taxon>
        <taxon>Dactylogyridea</taxon>
        <taxon>Ancyrocephalidae</taxon>
        <taxon>Cichlidogyrus</taxon>
    </lineage>
</organism>
<comment type="caution">
    <text evidence="2">The sequence shown here is derived from an EMBL/GenBank/DDBJ whole genome shotgun (WGS) entry which is preliminary data.</text>
</comment>
<feature type="compositionally biased region" description="Pro residues" evidence="1">
    <location>
        <begin position="54"/>
        <end position="68"/>
    </location>
</feature>
<evidence type="ECO:0000256" key="1">
    <source>
        <dbReference type="SAM" id="MobiDB-lite"/>
    </source>
</evidence>
<dbReference type="AlphaFoldDB" id="A0ABD2PPP9"/>
<dbReference type="EMBL" id="JBJKFK010003885">
    <property type="protein sequence ID" value="KAL3309465.1"/>
    <property type="molecule type" value="Genomic_DNA"/>
</dbReference>
<feature type="non-terminal residue" evidence="2">
    <location>
        <position position="1"/>
    </location>
</feature>
<dbReference type="Proteomes" id="UP001626550">
    <property type="component" value="Unassembled WGS sequence"/>
</dbReference>
<keyword evidence="3" id="KW-1185">Reference proteome</keyword>
<evidence type="ECO:0000313" key="3">
    <source>
        <dbReference type="Proteomes" id="UP001626550"/>
    </source>
</evidence>
<feature type="region of interest" description="Disordered" evidence="1">
    <location>
        <begin position="41"/>
        <end position="132"/>
    </location>
</feature>